<name>A0A3P3Y859_PLABS</name>
<keyword evidence="4" id="KW-1133">Transmembrane helix</keyword>
<evidence type="ECO:0000256" key="1">
    <source>
        <dbReference type="ARBA" id="ARBA00022786"/>
    </source>
</evidence>
<feature type="domain" description="HECT" evidence="5">
    <location>
        <begin position="189"/>
        <end position="223"/>
    </location>
</feature>
<keyword evidence="1 2" id="KW-0833">Ubl conjugation pathway</keyword>
<evidence type="ECO:0000256" key="3">
    <source>
        <dbReference type="SAM" id="MobiDB-lite"/>
    </source>
</evidence>
<sequence>MVIAEPAPAAHAKAIAVSVIAVAFSVIVVAAFLLDLSPLETATAPSETSSTSATAPRRRPQSGLSSALKTLGGGALGATAATALLRLTRPGSPAQRQHPVEAHNTKKAIIVSIGTLGALWLAARHVKVRTPKERRPSPSGNVGFAMADQYPTIVYKRYDAVWHWKGVPSDTREAERFLGDLRAGKFVPLGARRLRIAVPATERAIDSGGVLQEFLTVVADSLFVSDEKTLVVDETTREVTAPSIQSLCAQMSSSMSNEDRNALHVRMTLVGRFLAFVQNQNENPRRLVDTELDETLPVKLFTLPVVFPLAFFQALLDDQVHIRVYNSTAGFGDLVSNVEKMSPRPQTIAEFLKGVQYEDEGRVGYSLYPVMRDIESLAGIRRCQAEGVSHIREYAQAVMGTLWNPYENPAFAAIRQGYLAEVANRNRTPAQVFDLLVGSTQYSAQDIIDRFRSNYLLPGKLSAAIRLLSADERLAFVRFVTGTIALRPSEQLTIQIVPTWTTRRLQTRVCFDTLQISPDDTWRDAAEVLERLREAFASMQASALGNV</sequence>
<evidence type="ECO:0000256" key="4">
    <source>
        <dbReference type="SAM" id="Phobius"/>
    </source>
</evidence>
<dbReference type="EMBL" id="OVEO01000005">
    <property type="protein sequence ID" value="SPQ96335.1"/>
    <property type="molecule type" value="Genomic_DNA"/>
</dbReference>
<keyword evidence="6" id="KW-0496">Mitochondrion</keyword>
<evidence type="ECO:0000259" key="5">
    <source>
        <dbReference type="PROSITE" id="PS50237"/>
    </source>
</evidence>
<feature type="region of interest" description="Disordered" evidence="3">
    <location>
        <begin position="43"/>
        <end position="66"/>
    </location>
</feature>
<dbReference type="InterPro" id="IPR000569">
    <property type="entry name" value="HECT_dom"/>
</dbReference>
<accession>A0A3P3Y859</accession>
<evidence type="ECO:0000313" key="7">
    <source>
        <dbReference type="Proteomes" id="UP000290189"/>
    </source>
</evidence>
<geneLocation type="mitochondrion" evidence="6"/>
<dbReference type="AlphaFoldDB" id="A0A3P3Y859"/>
<evidence type="ECO:0000256" key="2">
    <source>
        <dbReference type="PROSITE-ProRule" id="PRU00104"/>
    </source>
</evidence>
<comment type="caution">
    <text evidence="2">Lacks conserved residue(s) required for the propagation of feature annotation.</text>
</comment>
<feature type="transmembrane region" description="Helical" evidence="4">
    <location>
        <begin position="12"/>
        <end position="34"/>
    </location>
</feature>
<reference evidence="6 7" key="1">
    <citation type="submission" date="2018-03" db="EMBL/GenBank/DDBJ databases">
        <authorList>
            <person name="Fogelqvist J."/>
        </authorList>
    </citation>
    <scope>NUCLEOTIDE SEQUENCE [LARGE SCALE GENOMIC DNA]</scope>
</reference>
<keyword evidence="4" id="KW-0812">Transmembrane</keyword>
<evidence type="ECO:0000313" key="6">
    <source>
        <dbReference type="EMBL" id="SPQ96335.1"/>
    </source>
</evidence>
<dbReference type="Proteomes" id="UP000290189">
    <property type="component" value="Unassembled WGS sequence"/>
</dbReference>
<dbReference type="GO" id="GO:0004842">
    <property type="term" value="F:ubiquitin-protein transferase activity"/>
    <property type="evidence" value="ECO:0007669"/>
    <property type="project" value="InterPro"/>
</dbReference>
<keyword evidence="4" id="KW-0472">Membrane</keyword>
<organism evidence="6 7">
    <name type="scientific">Plasmodiophora brassicae</name>
    <name type="common">Clubroot disease agent</name>
    <dbReference type="NCBI Taxonomy" id="37360"/>
    <lineage>
        <taxon>Eukaryota</taxon>
        <taxon>Sar</taxon>
        <taxon>Rhizaria</taxon>
        <taxon>Endomyxa</taxon>
        <taxon>Phytomyxea</taxon>
        <taxon>Plasmodiophorida</taxon>
        <taxon>Plasmodiophoridae</taxon>
        <taxon>Plasmodiophora</taxon>
    </lineage>
</organism>
<dbReference type="PROSITE" id="PS50237">
    <property type="entry name" value="HECT"/>
    <property type="match status" value="1"/>
</dbReference>
<dbReference type="InterPro" id="IPR035983">
    <property type="entry name" value="Hect_E3_ubiquitin_ligase"/>
</dbReference>
<protein>
    <recommendedName>
        <fullName evidence="5">HECT domain-containing protein</fullName>
    </recommendedName>
</protein>
<dbReference type="Gene3D" id="3.90.1750.10">
    <property type="entry name" value="Hect, E3 ligase catalytic domains"/>
    <property type="match status" value="1"/>
</dbReference>
<proteinExistence type="predicted"/>
<dbReference type="SUPFAM" id="SSF56204">
    <property type="entry name" value="Hect, E3 ligase catalytic domain"/>
    <property type="match status" value="1"/>
</dbReference>
<gene>
    <name evidence="6" type="ORF">PLBR_LOCUS3550</name>
</gene>
<feature type="compositionally biased region" description="Low complexity" evidence="3">
    <location>
        <begin position="43"/>
        <end position="55"/>
    </location>
</feature>